<feature type="compositionally biased region" description="Low complexity" evidence="3">
    <location>
        <begin position="9"/>
        <end position="19"/>
    </location>
</feature>
<proteinExistence type="inferred from homology"/>
<evidence type="ECO:0000256" key="3">
    <source>
        <dbReference type="SAM" id="MobiDB-lite"/>
    </source>
</evidence>
<dbReference type="PANTHER" id="PTHR31775">
    <property type="entry name" value="OS02G0117200 PROTEIN"/>
    <property type="match status" value="1"/>
</dbReference>
<dbReference type="EMBL" id="JAWXYG010000009">
    <property type="protein sequence ID" value="KAK4262743.1"/>
    <property type="molecule type" value="Genomic_DNA"/>
</dbReference>
<feature type="domain" description="Remorin C-terminal" evidence="4">
    <location>
        <begin position="82"/>
        <end position="186"/>
    </location>
</feature>
<dbReference type="InterPro" id="IPR005516">
    <property type="entry name" value="Remorin_C"/>
</dbReference>
<feature type="compositionally biased region" description="Basic and acidic residues" evidence="3">
    <location>
        <begin position="32"/>
        <end position="41"/>
    </location>
</feature>
<reference evidence="5" key="1">
    <citation type="submission" date="2023-10" db="EMBL/GenBank/DDBJ databases">
        <title>Chromosome-level genome of the transformable northern wattle, Acacia crassicarpa.</title>
        <authorList>
            <person name="Massaro I."/>
            <person name="Sinha N.R."/>
            <person name="Poethig S."/>
            <person name="Leichty A.R."/>
        </authorList>
    </citation>
    <scope>NUCLEOTIDE SEQUENCE</scope>
    <source>
        <strain evidence="5">Acra3RX</strain>
        <tissue evidence="5">Leaf</tissue>
    </source>
</reference>
<comment type="caution">
    <text evidence="5">The sequence shown here is derived from an EMBL/GenBank/DDBJ whole genome shotgun (WGS) entry which is preliminary data.</text>
</comment>
<evidence type="ECO:0000256" key="1">
    <source>
        <dbReference type="ARBA" id="ARBA00005711"/>
    </source>
</evidence>
<sequence>MAEEEANKPQTQPQPQPQTVSEPAVPSLPPVKESDSAKEDSPNGVVQAPPSTVQKVADPPAKNNSKDSVDRDSALARVVTEKRLALIKAWEDNEKTKVDNKAYKKHSAVGLWEDSKKASVEAQLKKIEEKLEKKKAQYVEKKKNKIAGIHQLAEEKRATVEAQRKEEFLKIEETASKFRASGYTPRRFLACFSA</sequence>
<dbReference type="AlphaFoldDB" id="A0AAE1J4F2"/>
<accession>A0AAE1J4F2</accession>
<dbReference type="Pfam" id="PF03763">
    <property type="entry name" value="Remorin_C"/>
    <property type="match status" value="1"/>
</dbReference>
<protein>
    <recommendedName>
        <fullName evidence="4">Remorin C-terminal domain-containing protein</fullName>
    </recommendedName>
</protein>
<dbReference type="Proteomes" id="UP001293593">
    <property type="component" value="Unassembled WGS sequence"/>
</dbReference>
<feature type="region of interest" description="Disordered" evidence="3">
    <location>
        <begin position="1"/>
        <end position="75"/>
    </location>
</feature>
<evidence type="ECO:0000313" key="5">
    <source>
        <dbReference type="EMBL" id="KAK4262743.1"/>
    </source>
</evidence>
<evidence type="ECO:0000259" key="4">
    <source>
        <dbReference type="Pfam" id="PF03763"/>
    </source>
</evidence>
<feature type="compositionally biased region" description="Basic and acidic residues" evidence="3">
    <location>
        <begin position="64"/>
        <end position="75"/>
    </location>
</feature>
<dbReference type="PANTHER" id="PTHR31775:SF29">
    <property type="entry name" value="REMORIN C-TERMINAL DOMAIN-CONTAINING PROTEIN"/>
    <property type="match status" value="1"/>
</dbReference>
<evidence type="ECO:0000313" key="6">
    <source>
        <dbReference type="Proteomes" id="UP001293593"/>
    </source>
</evidence>
<gene>
    <name evidence="5" type="ORF">QN277_028262</name>
</gene>
<comment type="similarity">
    <text evidence="1">Belongs to the remorin family.</text>
</comment>
<name>A0AAE1J4F2_9FABA</name>
<keyword evidence="6" id="KW-1185">Reference proteome</keyword>
<organism evidence="5 6">
    <name type="scientific">Acacia crassicarpa</name>
    <name type="common">northern wattle</name>
    <dbReference type="NCBI Taxonomy" id="499986"/>
    <lineage>
        <taxon>Eukaryota</taxon>
        <taxon>Viridiplantae</taxon>
        <taxon>Streptophyta</taxon>
        <taxon>Embryophyta</taxon>
        <taxon>Tracheophyta</taxon>
        <taxon>Spermatophyta</taxon>
        <taxon>Magnoliopsida</taxon>
        <taxon>eudicotyledons</taxon>
        <taxon>Gunneridae</taxon>
        <taxon>Pentapetalae</taxon>
        <taxon>rosids</taxon>
        <taxon>fabids</taxon>
        <taxon>Fabales</taxon>
        <taxon>Fabaceae</taxon>
        <taxon>Caesalpinioideae</taxon>
        <taxon>mimosoid clade</taxon>
        <taxon>Acacieae</taxon>
        <taxon>Acacia</taxon>
    </lineage>
</organism>
<feature type="coiled-coil region" evidence="2">
    <location>
        <begin position="117"/>
        <end position="144"/>
    </location>
</feature>
<keyword evidence="2" id="KW-0175">Coiled coil</keyword>
<evidence type="ECO:0000256" key="2">
    <source>
        <dbReference type="SAM" id="Coils"/>
    </source>
</evidence>